<accession>A0A392QHD3</accession>
<comment type="caution">
    <text evidence="2">The sequence shown here is derived from an EMBL/GenBank/DDBJ whole genome shotgun (WGS) entry which is preliminary data.</text>
</comment>
<evidence type="ECO:0000256" key="1">
    <source>
        <dbReference type="SAM" id="MobiDB-lite"/>
    </source>
</evidence>
<feature type="region of interest" description="Disordered" evidence="1">
    <location>
        <begin position="16"/>
        <end position="91"/>
    </location>
</feature>
<feature type="non-terminal residue" evidence="2">
    <location>
        <position position="149"/>
    </location>
</feature>
<feature type="region of interest" description="Disordered" evidence="1">
    <location>
        <begin position="117"/>
        <end position="149"/>
    </location>
</feature>
<sequence>MQRSFCCEDLKKSFEKGIGITAPKARARDKPRGSSGGGTSQNPNPNNPNTNPNPNRAGSSSARPEQVTQVQLAAKDEESGEEEPGLAVGDELLEYAGSGTSNRVKSDGSFMESLHFEESDTPLGNEVLTDLPGKDVKEEVEGSQESIRL</sequence>
<proteinExistence type="predicted"/>
<dbReference type="AlphaFoldDB" id="A0A392QHD3"/>
<reference evidence="2 3" key="1">
    <citation type="journal article" date="2018" name="Front. Plant Sci.">
        <title>Red Clover (Trifolium pratense) and Zigzag Clover (T. medium) - A Picture of Genomic Similarities and Differences.</title>
        <authorList>
            <person name="Dluhosova J."/>
            <person name="Istvanek J."/>
            <person name="Nedelnik J."/>
            <person name="Repkova J."/>
        </authorList>
    </citation>
    <scope>NUCLEOTIDE SEQUENCE [LARGE SCALE GENOMIC DNA]</scope>
    <source>
        <strain evidence="3">cv. 10/8</strain>
        <tissue evidence="2">Leaf</tissue>
    </source>
</reference>
<keyword evidence="3" id="KW-1185">Reference proteome</keyword>
<feature type="compositionally biased region" description="Low complexity" evidence="1">
    <location>
        <begin position="42"/>
        <end position="55"/>
    </location>
</feature>
<dbReference type="Proteomes" id="UP000265520">
    <property type="component" value="Unassembled WGS sequence"/>
</dbReference>
<evidence type="ECO:0000313" key="3">
    <source>
        <dbReference type="Proteomes" id="UP000265520"/>
    </source>
</evidence>
<organism evidence="2 3">
    <name type="scientific">Trifolium medium</name>
    <dbReference type="NCBI Taxonomy" id="97028"/>
    <lineage>
        <taxon>Eukaryota</taxon>
        <taxon>Viridiplantae</taxon>
        <taxon>Streptophyta</taxon>
        <taxon>Embryophyta</taxon>
        <taxon>Tracheophyta</taxon>
        <taxon>Spermatophyta</taxon>
        <taxon>Magnoliopsida</taxon>
        <taxon>eudicotyledons</taxon>
        <taxon>Gunneridae</taxon>
        <taxon>Pentapetalae</taxon>
        <taxon>rosids</taxon>
        <taxon>fabids</taxon>
        <taxon>Fabales</taxon>
        <taxon>Fabaceae</taxon>
        <taxon>Papilionoideae</taxon>
        <taxon>50 kb inversion clade</taxon>
        <taxon>NPAAA clade</taxon>
        <taxon>Hologalegina</taxon>
        <taxon>IRL clade</taxon>
        <taxon>Trifolieae</taxon>
        <taxon>Trifolium</taxon>
    </lineage>
</organism>
<protein>
    <submittedName>
        <fullName evidence="2">OTU domain-containing protein 5-like</fullName>
    </submittedName>
</protein>
<dbReference type="EMBL" id="LXQA010131887">
    <property type="protein sequence ID" value="MCI22705.1"/>
    <property type="molecule type" value="Genomic_DNA"/>
</dbReference>
<evidence type="ECO:0000313" key="2">
    <source>
        <dbReference type="EMBL" id="MCI22705.1"/>
    </source>
</evidence>
<name>A0A392QHD3_9FABA</name>
<feature type="compositionally biased region" description="Polar residues" evidence="1">
    <location>
        <begin position="56"/>
        <end position="71"/>
    </location>
</feature>